<name>A0A0G1ZMK6_9BACT</name>
<gene>
    <name evidence="2" type="ORF">UY61_C0027G0008</name>
</gene>
<dbReference type="SUPFAM" id="SSF82708">
    <property type="entry name" value="R3H domain"/>
    <property type="match status" value="1"/>
</dbReference>
<dbReference type="CDD" id="cd02644">
    <property type="entry name" value="R3H_jag"/>
    <property type="match status" value="1"/>
</dbReference>
<protein>
    <submittedName>
        <fullName evidence="2">Protein jag</fullName>
    </submittedName>
</protein>
<dbReference type="SMART" id="SM00393">
    <property type="entry name" value="R3H"/>
    <property type="match status" value="1"/>
</dbReference>
<dbReference type="Pfam" id="PF01424">
    <property type="entry name" value="R3H"/>
    <property type="match status" value="1"/>
</dbReference>
<feature type="non-terminal residue" evidence="2">
    <location>
        <position position="1"/>
    </location>
</feature>
<dbReference type="PANTHER" id="PTHR35800">
    <property type="entry name" value="PROTEIN JAG"/>
    <property type="match status" value="1"/>
</dbReference>
<dbReference type="GO" id="GO:0003723">
    <property type="term" value="F:RNA binding"/>
    <property type="evidence" value="ECO:0007669"/>
    <property type="project" value="InterPro"/>
</dbReference>
<dbReference type="InterPro" id="IPR034079">
    <property type="entry name" value="R3H_KhpB"/>
</dbReference>
<dbReference type="AlphaFoldDB" id="A0A0G1ZMK6"/>
<comment type="caution">
    <text evidence="2">The sequence shown here is derived from an EMBL/GenBank/DDBJ whole genome shotgun (WGS) entry which is preliminary data.</text>
</comment>
<feature type="domain" description="R3H" evidence="1">
    <location>
        <begin position="154"/>
        <end position="220"/>
    </location>
</feature>
<organism evidence="2 3">
    <name type="scientific">Candidatus Adlerbacteria bacterium GW2011_GWC1_50_9</name>
    <dbReference type="NCBI Taxonomy" id="1618608"/>
    <lineage>
        <taxon>Bacteria</taxon>
        <taxon>Candidatus Adleribacteriota</taxon>
    </lineage>
</organism>
<accession>A0A0G1ZMK6</accession>
<sequence>SAARAAVGQARFFSNPPKTIALHDSPYAVVFLLFTPSGGDAVLDSFEYFWYSPRHRNCATNEKNAVERTMETDILTQKVREFIEQMGFGDDIEAVEGFHGMTVRISVRMKKDSNLLIGEYGNNLFALEHLLKKSIRRRGEDDLKFTLDINEYRMKKMEDLKQDVKTAAKDVRLYKKEVPLRPMSSFERRIVHLLLAEYPDITTESVGDEPRRRVIIKPFP</sequence>
<dbReference type="PANTHER" id="PTHR35800:SF1">
    <property type="entry name" value="RNA-BINDING PROTEIN KHPB"/>
    <property type="match status" value="1"/>
</dbReference>
<dbReference type="Gene3D" id="3.30.300.20">
    <property type="match status" value="1"/>
</dbReference>
<dbReference type="EMBL" id="LCQQ01000027">
    <property type="protein sequence ID" value="KKW20629.1"/>
    <property type="molecule type" value="Genomic_DNA"/>
</dbReference>
<dbReference type="Gene3D" id="3.30.1370.50">
    <property type="entry name" value="R3H-like domain"/>
    <property type="match status" value="1"/>
</dbReference>
<dbReference type="InterPro" id="IPR015946">
    <property type="entry name" value="KH_dom-like_a/b"/>
</dbReference>
<evidence type="ECO:0000259" key="1">
    <source>
        <dbReference type="PROSITE" id="PS51061"/>
    </source>
</evidence>
<dbReference type="InterPro" id="IPR001374">
    <property type="entry name" value="R3H_dom"/>
</dbReference>
<reference evidence="2 3" key="1">
    <citation type="journal article" date="2015" name="Nature">
        <title>rRNA introns, odd ribosomes, and small enigmatic genomes across a large radiation of phyla.</title>
        <authorList>
            <person name="Brown C.T."/>
            <person name="Hug L.A."/>
            <person name="Thomas B.C."/>
            <person name="Sharon I."/>
            <person name="Castelle C.J."/>
            <person name="Singh A."/>
            <person name="Wilkins M.J."/>
            <person name="Williams K.H."/>
            <person name="Banfield J.F."/>
        </authorList>
    </citation>
    <scope>NUCLEOTIDE SEQUENCE [LARGE SCALE GENOMIC DNA]</scope>
</reference>
<dbReference type="PROSITE" id="PS51061">
    <property type="entry name" value="R3H"/>
    <property type="match status" value="1"/>
</dbReference>
<dbReference type="InterPro" id="IPR036867">
    <property type="entry name" value="R3H_dom_sf"/>
</dbReference>
<dbReference type="InterPro" id="IPR039247">
    <property type="entry name" value="KhpB"/>
</dbReference>
<dbReference type="Proteomes" id="UP000034201">
    <property type="component" value="Unassembled WGS sequence"/>
</dbReference>
<evidence type="ECO:0000313" key="3">
    <source>
        <dbReference type="Proteomes" id="UP000034201"/>
    </source>
</evidence>
<evidence type="ECO:0000313" key="2">
    <source>
        <dbReference type="EMBL" id="KKW20629.1"/>
    </source>
</evidence>
<proteinExistence type="predicted"/>